<sequence length="412" mass="45704">MAFERFVAASKAGDKKEDDKLKQDLLSGSWEALGEPTRSFRERHGFPATLAWALLQLNFPSFPSRRVDLWVLGARTGMEGWLAEEGLWDFLAKVFPRLEWRIRLIGPEMQDGVYRSTLVEVEGVRLKGHEWMMQSPAQPDLVVCFNSGIGTLSLSITKPWLPTVAALLKLDAPVLFTSFGAKERKGEDFLLRGLFKAGVLVDFLENPFRQRPEDRPGCYRSLEDELLADARGAEGAQGAEGEGVNLCNAQVWWARGSELPEEELLKVALKAPKVLEELTQNYALQGAYKSWIVALTKGNRRVGESALENFEAAFKHADVLRALAKLGKRIAEAMAAFVRRHGPHPLAKQCVKEVLLAKVRQSLNSQGQIDEESLREAVAETIQEDFADVFGPLDDQKGARAHEAAGIRGVGS</sequence>
<dbReference type="Proteomes" id="UP001642484">
    <property type="component" value="Unassembled WGS sequence"/>
</dbReference>
<evidence type="ECO:0000313" key="3">
    <source>
        <dbReference type="Proteomes" id="UP001642484"/>
    </source>
</evidence>
<comment type="caution">
    <text evidence="2">The sequence shown here is derived from an EMBL/GenBank/DDBJ whole genome shotgun (WGS) entry which is preliminary data.</text>
</comment>
<evidence type="ECO:0000313" key="2">
    <source>
        <dbReference type="EMBL" id="CAK9101828.1"/>
    </source>
</evidence>
<dbReference type="InterPro" id="IPR046824">
    <property type="entry name" value="Mss51-like_C"/>
</dbReference>
<accession>A0ABP0RQE0</accession>
<dbReference type="Pfam" id="PF20179">
    <property type="entry name" value="MSS51_C"/>
    <property type="match status" value="1"/>
</dbReference>
<proteinExistence type="predicted"/>
<keyword evidence="3" id="KW-1185">Reference proteome</keyword>
<reference evidence="2 3" key="1">
    <citation type="submission" date="2024-02" db="EMBL/GenBank/DDBJ databases">
        <authorList>
            <person name="Chen Y."/>
            <person name="Shah S."/>
            <person name="Dougan E. K."/>
            <person name="Thang M."/>
            <person name="Chan C."/>
        </authorList>
    </citation>
    <scope>NUCLEOTIDE SEQUENCE [LARGE SCALE GENOMIC DNA]</scope>
</reference>
<dbReference type="EMBL" id="CAXAMN010026273">
    <property type="protein sequence ID" value="CAK9101828.1"/>
    <property type="molecule type" value="Genomic_DNA"/>
</dbReference>
<dbReference type="PANTHER" id="PTHR28069:SF1">
    <property type="entry name" value="PROTEIN MSS51, MITOCHONDRIAL"/>
    <property type="match status" value="1"/>
</dbReference>
<feature type="domain" description="Mitochondrial splicing suppressor 51-like C-terminal" evidence="1">
    <location>
        <begin position="47"/>
        <end position="211"/>
    </location>
</feature>
<dbReference type="PANTHER" id="PTHR28069">
    <property type="entry name" value="GH20023P"/>
    <property type="match status" value="1"/>
</dbReference>
<organism evidence="2 3">
    <name type="scientific">Durusdinium trenchii</name>
    <dbReference type="NCBI Taxonomy" id="1381693"/>
    <lineage>
        <taxon>Eukaryota</taxon>
        <taxon>Sar</taxon>
        <taxon>Alveolata</taxon>
        <taxon>Dinophyceae</taxon>
        <taxon>Suessiales</taxon>
        <taxon>Symbiodiniaceae</taxon>
        <taxon>Durusdinium</taxon>
    </lineage>
</organism>
<name>A0ABP0RQE0_9DINO</name>
<evidence type="ECO:0000259" key="1">
    <source>
        <dbReference type="Pfam" id="PF20179"/>
    </source>
</evidence>
<protein>
    <recommendedName>
        <fullName evidence="1">Mitochondrial splicing suppressor 51-like C-terminal domain-containing protein</fullName>
    </recommendedName>
</protein>
<gene>
    <name evidence="2" type="ORF">CCMP2556_LOCUS47984</name>
</gene>